<feature type="transmembrane region" description="Helical" evidence="1">
    <location>
        <begin position="38"/>
        <end position="61"/>
    </location>
</feature>
<dbReference type="AlphaFoldDB" id="A0A498RGW4"/>
<dbReference type="PANTHER" id="PTHR30336">
    <property type="entry name" value="INNER MEMBRANE PROTEIN, PROBABLE PERMEASE"/>
    <property type="match status" value="1"/>
</dbReference>
<name>A0A498RGW4_9FIRM</name>
<dbReference type="Pfam" id="PF02698">
    <property type="entry name" value="DUF218"/>
    <property type="match status" value="1"/>
</dbReference>
<evidence type="ECO:0000259" key="2">
    <source>
        <dbReference type="Pfam" id="PF02698"/>
    </source>
</evidence>
<feature type="domain" description="DUF218" evidence="2">
    <location>
        <begin position="77"/>
        <end position="243"/>
    </location>
</feature>
<dbReference type="OrthoDB" id="9782395at2"/>
<dbReference type="Gene3D" id="3.40.50.620">
    <property type="entry name" value="HUPs"/>
    <property type="match status" value="1"/>
</dbReference>
<keyword evidence="1" id="KW-0472">Membrane</keyword>
<reference evidence="3 4" key="1">
    <citation type="submission" date="2018-06" db="EMBL/GenBank/DDBJ databases">
        <authorList>
            <person name="Strepis N."/>
        </authorList>
    </citation>
    <scope>NUCLEOTIDE SEQUENCE [LARGE SCALE GENOMIC DNA]</scope>
    <source>
        <strain evidence="3">LUCI</strain>
    </source>
</reference>
<keyword evidence="1" id="KW-0812">Transmembrane</keyword>
<protein>
    <recommendedName>
        <fullName evidence="2">DUF218 domain-containing protein</fullName>
    </recommendedName>
</protein>
<evidence type="ECO:0000256" key="1">
    <source>
        <dbReference type="SAM" id="Phobius"/>
    </source>
</evidence>
<gene>
    <name evidence="3" type="ORF">LUCI_4612</name>
</gene>
<accession>A0A498RGW4</accession>
<dbReference type="PANTHER" id="PTHR30336:SF4">
    <property type="entry name" value="ENVELOPE BIOGENESIS FACTOR ELYC"/>
    <property type="match status" value="1"/>
</dbReference>
<dbReference type="InterPro" id="IPR014729">
    <property type="entry name" value="Rossmann-like_a/b/a_fold"/>
</dbReference>
<dbReference type="GO" id="GO:0000270">
    <property type="term" value="P:peptidoglycan metabolic process"/>
    <property type="evidence" value="ECO:0007669"/>
    <property type="project" value="TreeGrafter"/>
</dbReference>
<organism evidence="3 4">
    <name type="scientific">Lucifera butyrica</name>
    <dbReference type="NCBI Taxonomy" id="1351585"/>
    <lineage>
        <taxon>Bacteria</taxon>
        <taxon>Bacillati</taxon>
        <taxon>Bacillota</taxon>
        <taxon>Negativicutes</taxon>
        <taxon>Veillonellales</taxon>
        <taxon>Veillonellaceae</taxon>
        <taxon>Lucifera</taxon>
    </lineage>
</organism>
<keyword evidence="4" id="KW-1185">Reference proteome</keyword>
<dbReference type="Proteomes" id="UP000277811">
    <property type="component" value="Unassembled WGS sequence"/>
</dbReference>
<keyword evidence="1" id="KW-1133">Transmembrane helix</keyword>
<sequence length="250" mass="28073">MMYFLKFIYQAFFLPPGIFIFTFLGIGLWFRYKKERCWKLIVVLTCIFYLFTTNFTARLLLMPLEQRYEPPKQPGGDIIVMLGAGAHADVPNVNGVGQISGYGANRLLTCVQLYHQLDVPILVSGGQVFQGSGNEAEIAKTTLLGLGIPANKILVEKESLNTTQNAQYTARILESRGFTRPILVTSAFHMARAIGQFAKVRVAVIPYPSDYQTNRRLFLTVFDFIPSADAAEKISLAVKEYIGLLAVRWY</sequence>
<proteinExistence type="predicted"/>
<dbReference type="InterPro" id="IPR003848">
    <property type="entry name" value="DUF218"/>
</dbReference>
<dbReference type="GO" id="GO:0043164">
    <property type="term" value="P:Gram-negative-bacterium-type cell wall biogenesis"/>
    <property type="evidence" value="ECO:0007669"/>
    <property type="project" value="TreeGrafter"/>
</dbReference>
<dbReference type="InterPro" id="IPR051599">
    <property type="entry name" value="Cell_Envelope_Assoc"/>
</dbReference>
<dbReference type="RefSeq" id="WP_122630119.1">
    <property type="nucleotide sequence ID" value="NZ_UPPP01000116.1"/>
</dbReference>
<feature type="transmembrane region" description="Helical" evidence="1">
    <location>
        <begin position="12"/>
        <end position="32"/>
    </location>
</feature>
<dbReference type="CDD" id="cd06259">
    <property type="entry name" value="YdcF-like"/>
    <property type="match status" value="1"/>
</dbReference>
<dbReference type="GO" id="GO:0005886">
    <property type="term" value="C:plasma membrane"/>
    <property type="evidence" value="ECO:0007669"/>
    <property type="project" value="TreeGrafter"/>
</dbReference>
<evidence type="ECO:0000313" key="3">
    <source>
        <dbReference type="EMBL" id="VBB09322.1"/>
    </source>
</evidence>
<dbReference type="EMBL" id="UPPP01000116">
    <property type="protein sequence ID" value="VBB09322.1"/>
    <property type="molecule type" value="Genomic_DNA"/>
</dbReference>
<evidence type="ECO:0000313" key="4">
    <source>
        <dbReference type="Proteomes" id="UP000277811"/>
    </source>
</evidence>